<dbReference type="STRING" id="265719.SAMN04488509_10782"/>
<evidence type="ECO:0000313" key="9">
    <source>
        <dbReference type="EMBL" id="SDD79897.1"/>
    </source>
</evidence>
<dbReference type="GO" id="GO:0005886">
    <property type="term" value="C:plasma membrane"/>
    <property type="evidence" value="ECO:0007669"/>
    <property type="project" value="TreeGrafter"/>
</dbReference>
<dbReference type="InterPro" id="IPR038297">
    <property type="entry name" value="CcmH/CycL/NrfF/Ccl2_sf"/>
</dbReference>
<sequence>MSRLLAAMLGLLLSLSAVAIDPLPFRDQAEEDRFRKLAAELRCVMCQNQSLADSNAMIAQDLRREVFNLMREGRSDQQIKDHLAARYTDFVLYRPPLQGANWLLWLAPAGVLVAGAIALAVIVRQRSRGLKGESAERDSTTDEEW</sequence>
<keyword evidence="3 7" id="KW-0479">Metal-binding</keyword>
<evidence type="ECO:0000256" key="3">
    <source>
        <dbReference type="ARBA" id="ARBA00022723"/>
    </source>
</evidence>
<evidence type="ECO:0000259" key="8">
    <source>
        <dbReference type="Pfam" id="PF03918"/>
    </source>
</evidence>
<reference evidence="9 10" key="1">
    <citation type="submission" date="2016-10" db="EMBL/GenBank/DDBJ databases">
        <authorList>
            <person name="de Groot N.N."/>
        </authorList>
    </citation>
    <scope>NUCLEOTIDE SEQUENCE [LARGE SCALE GENOMIC DNA]</scope>
    <source>
        <strain evidence="9 10">DSM 16957</strain>
    </source>
</reference>
<dbReference type="CDD" id="cd16378">
    <property type="entry name" value="CcmH_N"/>
    <property type="match status" value="1"/>
</dbReference>
<keyword evidence="4 7" id="KW-0732">Signal</keyword>
<feature type="domain" description="CcmH/CycL/Ccl2/NrfF N-terminal" evidence="8">
    <location>
        <begin position="9"/>
        <end position="133"/>
    </location>
</feature>
<accession>A0A1G6XRA1</accession>
<keyword evidence="7" id="KW-1133">Transmembrane helix</keyword>
<proteinExistence type="inferred from homology"/>
<feature type="signal peptide" evidence="7">
    <location>
        <begin position="1"/>
        <end position="19"/>
    </location>
</feature>
<keyword evidence="7" id="KW-0812">Transmembrane</keyword>
<dbReference type="RefSeq" id="WP_091243155.1">
    <property type="nucleotide sequence ID" value="NZ_FNAG01000007.1"/>
</dbReference>
<dbReference type="Proteomes" id="UP000199603">
    <property type="component" value="Unassembled WGS sequence"/>
</dbReference>
<dbReference type="InterPro" id="IPR051263">
    <property type="entry name" value="C-type_cytochrome_biogenesis"/>
</dbReference>
<dbReference type="Pfam" id="PF03918">
    <property type="entry name" value="CcmH"/>
    <property type="match status" value="1"/>
</dbReference>
<evidence type="ECO:0000256" key="1">
    <source>
        <dbReference type="ARBA" id="ARBA00010342"/>
    </source>
</evidence>
<dbReference type="FunFam" id="1.10.8.640:FF:000001">
    <property type="entry name" value="Cytochrome c-type biogenesis protein"/>
    <property type="match status" value="1"/>
</dbReference>
<evidence type="ECO:0000256" key="5">
    <source>
        <dbReference type="ARBA" id="ARBA00022748"/>
    </source>
</evidence>
<comment type="function">
    <text evidence="7">Possible subunit of a heme lyase.</text>
</comment>
<keyword evidence="7" id="KW-0472">Membrane</keyword>
<evidence type="ECO:0000256" key="6">
    <source>
        <dbReference type="ARBA" id="ARBA00023004"/>
    </source>
</evidence>
<evidence type="ECO:0000256" key="4">
    <source>
        <dbReference type="ARBA" id="ARBA00022729"/>
    </source>
</evidence>
<keyword evidence="2 7" id="KW-0349">Heme</keyword>
<feature type="chain" id="PRO_5011330555" description="Cytochrome c-type biogenesis protein" evidence="7">
    <location>
        <begin position="20"/>
        <end position="145"/>
    </location>
</feature>
<evidence type="ECO:0000256" key="7">
    <source>
        <dbReference type="RuleBase" id="RU364112"/>
    </source>
</evidence>
<dbReference type="PANTHER" id="PTHR47870">
    <property type="entry name" value="CYTOCHROME C-TYPE BIOGENESIS PROTEIN CCMH"/>
    <property type="match status" value="1"/>
</dbReference>
<organism evidence="9 10">
    <name type="scientific">Aquimonas voraii</name>
    <dbReference type="NCBI Taxonomy" id="265719"/>
    <lineage>
        <taxon>Bacteria</taxon>
        <taxon>Pseudomonadati</taxon>
        <taxon>Pseudomonadota</taxon>
        <taxon>Gammaproteobacteria</taxon>
        <taxon>Lysobacterales</taxon>
        <taxon>Lysobacteraceae</taxon>
        <taxon>Aquimonas</taxon>
    </lineage>
</organism>
<feature type="transmembrane region" description="Helical" evidence="7">
    <location>
        <begin position="102"/>
        <end position="123"/>
    </location>
</feature>
<gene>
    <name evidence="9" type="ORF">SAMN04488509_10782</name>
</gene>
<keyword evidence="5" id="KW-0201">Cytochrome c-type biogenesis</keyword>
<dbReference type="EMBL" id="FNAG01000007">
    <property type="protein sequence ID" value="SDD79897.1"/>
    <property type="molecule type" value="Genomic_DNA"/>
</dbReference>
<dbReference type="OrthoDB" id="9804975at2"/>
<dbReference type="Gene3D" id="1.10.8.640">
    <property type="entry name" value="Cytochrome C biogenesis protein"/>
    <property type="match status" value="1"/>
</dbReference>
<dbReference type="InterPro" id="IPR005616">
    <property type="entry name" value="CcmH/CycL/Ccl2/NrfF_N"/>
</dbReference>
<keyword evidence="6 7" id="KW-0408">Iron</keyword>
<dbReference type="AlphaFoldDB" id="A0A1G6XRA1"/>
<evidence type="ECO:0000256" key="2">
    <source>
        <dbReference type="ARBA" id="ARBA00022617"/>
    </source>
</evidence>
<name>A0A1G6XRA1_9GAMM</name>
<dbReference type="GO" id="GO:0017004">
    <property type="term" value="P:cytochrome complex assembly"/>
    <property type="evidence" value="ECO:0007669"/>
    <property type="project" value="UniProtKB-KW"/>
</dbReference>
<keyword evidence="10" id="KW-1185">Reference proteome</keyword>
<protein>
    <recommendedName>
        <fullName evidence="7">Cytochrome c-type biogenesis protein</fullName>
    </recommendedName>
</protein>
<comment type="similarity">
    <text evidence="1 7">Belongs to the CcmH/CycL/Ccl2/NrfF family.</text>
</comment>
<dbReference type="GO" id="GO:0046872">
    <property type="term" value="F:metal ion binding"/>
    <property type="evidence" value="ECO:0007669"/>
    <property type="project" value="UniProtKB-KW"/>
</dbReference>
<evidence type="ECO:0000313" key="10">
    <source>
        <dbReference type="Proteomes" id="UP000199603"/>
    </source>
</evidence>
<dbReference type="PANTHER" id="PTHR47870:SF1">
    <property type="entry name" value="CYTOCHROME C-TYPE BIOGENESIS PROTEIN CCMH"/>
    <property type="match status" value="1"/>
</dbReference>